<proteinExistence type="predicted"/>
<accession>A0A1B0WMG2</accession>
<name>A0A1B0WMG2_9CAUD</name>
<reference evidence="1 2" key="1">
    <citation type="submission" date="2016-01" db="EMBL/GenBank/DDBJ databases">
        <title>Molecular aspects and genomic diversity of bacteriophages-specific to fish pathogen Flavobacterium psychrophilum.</title>
        <authorList>
            <person name="Castillo D."/>
            <person name="Middelboe M."/>
        </authorList>
    </citation>
    <scope>NUCLEOTIDE SEQUENCE [LARGE SCALE GENOMIC DNA]</scope>
</reference>
<evidence type="ECO:0000313" key="2">
    <source>
        <dbReference type="Proteomes" id="UP000202917"/>
    </source>
</evidence>
<dbReference type="EMBL" id="KU599887">
    <property type="protein sequence ID" value="ANB40933.1"/>
    <property type="molecule type" value="Genomic_DNA"/>
</dbReference>
<dbReference type="OrthoDB" id="16578at10239"/>
<sequence>MSEVVLFNSLMLSDEQFDTIASLASLNYSEAQMAIYLELDYLAFEKSRKAANSKIQFYITKGKLESKFLVNEKLLVNAKAGNITAAQEYKKATDANDVEEIKRKILYHED</sequence>
<keyword evidence="2" id="KW-1185">Reference proteome</keyword>
<protein>
    <submittedName>
        <fullName evidence="1">Uncharacterized protein</fullName>
    </submittedName>
</protein>
<evidence type="ECO:0000313" key="1">
    <source>
        <dbReference type="EMBL" id="ANB40933.1"/>
    </source>
</evidence>
<dbReference type="GeneID" id="30308766"/>
<dbReference type="Proteomes" id="UP000202917">
    <property type="component" value="Segment"/>
</dbReference>
<dbReference type="KEGG" id="vg:30308766"/>
<dbReference type="RefSeq" id="YP_009322894.1">
    <property type="nucleotide sequence ID" value="NC_031926.1"/>
</dbReference>
<organism evidence="1 2">
    <name type="scientific">Flavobacterium phage 2A</name>
    <dbReference type="NCBI Taxonomy" id="1792273"/>
    <lineage>
        <taxon>Viruses</taxon>
        <taxon>Duplodnaviria</taxon>
        <taxon>Heunggongvirae</taxon>
        <taxon>Uroviricota</taxon>
        <taxon>Caudoviricetes</taxon>
        <taxon>Duneviridae</taxon>
        <taxon>Unahavirus</taxon>
        <taxon>Unahavirus uv2A</taxon>
    </lineage>
</organism>